<gene>
    <name evidence="1" type="ORF">KPSA1_03574</name>
</gene>
<dbReference type="AlphaFoldDB" id="A0A2V0QLR6"/>
<dbReference type="Proteomes" id="UP000247480">
    <property type="component" value="Unassembled WGS sequence"/>
</dbReference>
<accession>A0A2V0QLR6</accession>
<sequence>MTQATLKKFKTFIHFFQASKKADKRYSNSCTPMERNVTSALQARYNSRLISRLFNVQSKLSDVC</sequence>
<dbReference type="EMBL" id="BGJZ01000178">
    <property type="protein sequence ID" value="GBH10162.1"/>
    <property type="molecule type" value="Genomic_DNA"/>
</dbReference>
<reference evidence="1 2" key="1">
    <citation type="submission" date="2018-04" db="EMBL/GenBank/DDBJ databases">
        <title>Draft genome sequence of Pseudomonas syringae pv. actinidiae biovar 1 strains isolated from kiwifruit in Kagawa prefecture.</title>
        <authorList>
            <person name="Tabuchi M."/>
            <person name="Saito M."/>
            <person name="Fujiwara S."/>
            <person name="Sasa N."/>
            <person name="Akimitsu K."/>
            <person name="Gomi K."/>
            <person name="Konishi-Sugita S."/>
            <person name="Hamano K."/>
            <person name="Kataoka I."/>
        </authorList>
    </citation>
    <scope>NUCLEOTIDE SEQUENCE [LARGE SCALE GENOMIC DNA]</scope>
    <source>
        <strain evidence="1 2">MAFF212206</strain>
    </source>
</reference>
<comment type="caution">
    <text evidence="1">The sequence shown here is derived from an EMBL/GenBank/DDBJ whole genome shotgun (WGS) entry which is preliminary data.</text>
</comment>
<organism evidence="1 2">
    <name type="scientific">Pseudomonas syringae pv. actinidiae</name>
    <dbReference type="NCBI Taxonomy" id="103796"/>
    <lineage>
        <taxon>Bacteria</taxon>
        <taxon>Pseudomonadati</taxon>
        <taxon>Pseudomonadota</taxon>
        <taxon>Gammaproteobacteria</taxon>
        <taxon>Pseudomonadales</taxon>
        <taxon>Pseudomonadaceae</taxon>
        <taxon>Pseudomonas</taxon>
        <taxon>Pseudomonas syringae</taxon>
    </lineage>
</organism>
<protein>
    <submittedName>
        <fullName evidence="1">Uncharacterized protein</fullName>
    </submittedName>
</protein>
<evidence type="ECO:0000313" key="1">
    <source>
        <dbReference type="EMBL" id="GBH10162.1"/>
    </source>
</evidence>
<proteinExistence type="predicted"/>
<evidence type="ECO:0000313" key="2">
    <source>
        <dbReference type="Proteomes" id="UP000247480"/>
    </source>
</evidence>
<name>A0A2V0QLR6_PSESF</name>